<protein>
    <submittedName>
        <fullName evidence="2">Uncharacterized protein</fullName>
    </submittedName>
</protein>
<dbReference type="EMBL" id="PPCN01000009">
    <property type="protein sequence ID" value="POF29462.1"/>
    <property type="molecule type" value="Genomic_DNA"/>
</dbReference>
<keyword evidence="1" id="KW-1133">Transmembrane helix</keyword>
<dbReference type="OrthoDB" id="7677493at2"/>
<organism evidence="2 3">
    <name type="scientific">Roseibium marinum</name>
    <dbReference type="NCBI Taxonomy" id="281252"/>
    <lineage>
        <taxon>Bacteria</taxon>
        <taxon>Pseudomonadati</taxon>
        <taxon>Pseudomonadota</taxon>
        <taxon>Alphaproteobacteria</taxon>
        <taxon>Hyphomicrobiales</taxon>
        <taxon>Stappiaceae</taxon>
        <taxon>Roseibium</taxon>
    </lineage>
</organism>
<keyword evidence="1" id="KW-0472">Membrane</keyword>
<comment type="caution">
    <text evidence="2">The sequence shown here is derived from an EMBL/GenBank/DDBJ whole genome shotgun (WGS) entry which is preliminary data.</text>
</comment>
<feature type="transmembrane region" description="Helical" evidence="1">
    <location>
        <begin position="34"/>
        <end position="53"/>
    </location>
</feature>
<dbReference type="RefSeq" id="WP_103224136.1">
    <property type="nucleotide sequence ID" value="NZ_PPCN01000009.1"/>
</dbReference>
<keyword evidence="1" id="KW-0812">Transmembrane</keyword>
<keyword evidence="3" id="KW-1185">Reference proteome</keyword>
<evidence type="ECO:0000313" key="3">
    <source>
        <dbReference type="Proteomes" id="UP000236959"/>
    </source>
</evidence>
<name>A0A2S3UP17_9HYPH</name>
<accession>A0A2S3UP17</accession>
<dbReference type="AlphaFoldDB" id="A0A2S3UP17"/>
<proteinExistence type="predicted"/>
<evidence type="ECO:0000313" key="2">
    <source>
        <dbReference type="EMBL" id="POF29462.1"/>
    </source>
</evidence>
<evidence type="ECO:0000256" key="1">
    <source>
        <dbReference type="SAM" id="Phobius"/>
    </source>
</evidence>
<dbReference type="Proteomes" id="UP000236959">
    <property type="component" value="Unassembled WGS sequence"/>
</dbReference>
<gene>
    <name evidence="2" type="ORF">CLV41_109239</name>
</gene>
<reference evidence="2 3" key="1">
    <citation type="submission" date="2018-01" db="EMBL/GenBank/DDBJ databases">
        <title>Genomic Encyclopedia of Archaeal and Bacterial Type Strains, Phase II (KMG-II): from individual species to whole genera.</title>
        <authorList>
            <person name="Goeker M."/>
        </authorList>
    </citation>
    <scope>NUCLEOTIDE SEQUENCE [LARGE SCALE GENOMIC DNA]</scope>
    <source>
        <strain evidence="2 3">DSM 17023</strain>
    </source>
</reference>
<sequence length="138" mass="14472">MKGYDTIDPTGNRSGFQPFSIAVNATDPSVHLKVAMVFVLALLTMIAAGMITMHPGNASQAEGLTSHATQGLSATKTDRFARAAIDTGCKSQTWGAWSEDCAAALSGAGKVRNVSFVTVEKRAPTVNETILARYPAAN</sequence>